<dbReference type="PROSITE" id="PS51257">
    <property type="entry name" value="PROKAR_LIPOPROTEIN"/>
    <property type="match status" value="1"/>
</dbReference>
<dbReference type="InterPro" id="IPR050300">
    <property type="entry name" value="GDXG_lipolytic_enzyme"/>
</dbReference>
<keyword evidence="4" id="KW-1185">Reference proteome</keyword>
<keyword evidence="1" id="KW-0378">Hydrolase</keyword>
<evidence type="ECO:0000313" key="3">
    <source>
        <dbReference type="EMBL" id="PVX52295.1"/>
    </source>
</evidence>
<dbReference type="EMBL" id="QENZ01000003">
    <property type="protein sequence ID" value="PVX52295.1"/>
    <property type="molecule type" value="Genomic_DNA"/>
</dbReference>
<accession>A0A7L4UR98</accession>
<comment type="caution">
    <text evidence="3">The sequence shown here is derived from an EMBL/GenBank/DDBJ whole genome shotgun (WGS) entry which is preliminary data.</text>
</comment>
<name>A0A7L4UR98_BALHA</name>
<evidence type="ECO:0000256" key="1">
    <source>
        <dbReference type="ARBA" id="ARBA00022801"/>
    </source>
</evidence>
<reference evidence="3 4" key="1">
    <citation type="submission" date="2018-05" db="EMBL/GenBank/DDBJ databases">
        <title>Genomic Encyclopedia of Type Strains, Phase IV (KMG-IV): sequencing the most valuable type-strain genomes for metagenomic binning, comparative biology and taxonomic classification.</title>
        <authorList>
            <person name="Goeker M."/>
        </authorList>
    </citation>
    <scope>NUCLEOTIDE SEQUENCE [LARGE SCALE GENOMIC DNA]</scope>
    <source>
        <strain evidence="3 4">DSM 28579</strain>
    </source>
</reference>
<dbReference type="Pfam" id="PF20434">
    <property type="entry name" value="BD-FAE"/>
    <property type="match status" value="1"/>
</dbReference>
<evidence type="ECO:0000259" key="2">
    <source>
        <dbReference type="Pfam" id="PF20434"/>
    </source>
</evidence>
<dbReference type="Proteomes" id="UP000251835">
    <property type="component" value="Unassembled WGS sequence"/>
</dbReference>
<organism evidence="3 4">
    <name type="scientific">Balneicella halophila</name>
    <dbReference type="NCBI Taxonomy" id="1537566"/>
    <lineage>
        <taxon>Bacteria</taxon>
        <taxon>Pseudomonadati</taxon>
        <taxon>Bacteroidota</taxon>
        <taxon>Bacteroidia</taxon>
        <taxon>Bacteroidales</taxon>
        <taxon>Balneicellaceae</taxon>
        <taxon>Balneicella</taxon>
    </lineage>
</organism>
<dbReference type="PANTHER" id="PTHR48081:SF33">
    <property type="entry name" value="KYNURENINE FORMAMIDASE"/>
    <property type="match status" value="1"/>
</dbReference>
<gene>
    <name evidence="3" type="ORF">C7377_0605</name>
</gene>
<dbReference type="PANTHER" id="PTHR48081">
    <property type="entry name" value="AB HYDROLASE SUPERFAMILY PROTEIN C4A8.06C"/>
    <property type="match status" value="1"/>
</dbReference>
<dbReference type="AlphaFoldDB" id="A0A7L4UR98"/>
<dbReference type="GO" id="GO:0016787">
    <property type="term" value="F:hydrolase activity"/>
    <property type="evidence" value="ECO:0007669"/>
    <property type="project" value="UniProtKB-KW"/>
</dbReference>
<dbReference type="InterPro" id="IPR029058">
    <property type="entry name" value="AB_hydrolase_fold"/>
</dbReference>
<protein>
    <submittedName>
        <fullName evidence="3">Acetyl esterase/lipase</fullName>
    </submittedName>
</protein>
<dbReference type="Gene3D" id="3.40.50.1820">
    <property type="entry name" value="alpha/beta hydrolase"/>
    <property type="match status" value="1"/>
</dbReference>
<feature type="domain" description="BD-FAE-like" evidence="2">
    <location>
        <begin position="50"/>
        <end position="240"/>
    </location>
</feature>
<dbReference type="SUPFAM" id="SSF53474">
    <property type="entry name" value="alpha/beta-Hydrolases"/>
    <property type="match status" value="1"/>
</dbReference>
<dbReference type="InterPro" id="IPR049492">
    <property type="entry name" value="BD-FAE-like_dom"/>
</dbReference>
<proteinExistence type="predicted"/>
<sequence>MNKCNQHRRILLVLSTFILSSCSSYRVKTDSQENKKIFNISYGDDKQQKMDVFIPKDTRDAAFVIIVHGGGWSIGKKWHIRSIQKFFLKNGIPSANIDYRLVKKGTTYKDQVEDLAKATRYVMENFHKDEDIIVLGESSGGHISMMYGYNNPNIVDKIITFAGPADLYSENYENTRLYKKYTEGVFKKIVGKKGESFEDAKEELKEASPISQVSHVPTLTFQGTLDVLVNKHQSITLDSVLTAKDIPHELVLIKGAGHVPRFEFWWRKNIIQPKLLEFIRKDFSEE</sequence>
<evidence type="ECO:0000313" key="4">
    <source>
        <dbReference type="Proteomes" id="UP000251835"/>
    </source>
</evidence>